<evidence type="ECO:0000313" key="4">
    <source>
        <dbReference type="Proteomes" id="UP000182241"/>
    </source>
</evidence>
<feature type="domain" description="GGDEF" evidence="2">
    <location>
        <begin position="235"/>
        <end position="367"/>
    </location>
</feature>
<feature type="transmembrane region" description="Helical" evidence="1">
    <location>
        <begin position="37"/>
        <end position="60"/>
    </location>
</feature>
<dbReference type="GO" id="GO:1902201">
    <property type="term" value="P:negative regulation of bacterial-type flagellum-dependent cell motility"/>
    <property type="evidence" value="ECO:0007669"/>
    <property type="project" value="TreeGrafter"/>
</dbReference>
<dbReference type="PANTHER" id="PTHR45138">
    <property type="entry name" value="REGULATORY COMPONENTS OF SENSORY TRANSDUCTION SYSTEM"/>
    <property type="match status" value="1"/>
</dbReference>
<dbReference type="InterPro" id="IPR029787">
    <property type="entry name" value="Nucleotide_cyclase"/>
</dbReference>
<dbReference type="Pfam" id="PF00990">
    <property type="entry name" value="GGDEF"/>
    <property type="match status" value="1"/>
</dbReference>
<feature type="transmembrane region" description="Helical" evidence="1">
    <location>
        <begin position="122"/>
        <end position="141"/>
    </location>
</feature>
<gene>
    <name evidence="3" type="ORF">SAMN04489793_0358</name>
</gene>
<dbReference type="InterPro" id="IPR000160">
    <property type="entry name" value="GGDEF_dom"/>
</dbReference>
<sequence length="367" mass="38440">MNARPHLRTRLPALVSAWWYDGPTYDERISYLRNRSLLGMVRAVVSICAFLLGLMSFALMLGIEPLTTPIVVRLIVCGVVAVGWAVRWQVGPIPTAREAAIFVGTAIIAIYAATSAQTDPVAAALGIASLAMIATFGALILSTRAFVLNSLLVAAAIAASAPPVAAEHGALLTTIGTGILVGATIGVPATMQFGMSFSWLDTAEAGTDQLTGIPNRRGLSTRWSTWAMRRMPSAAHVGVLVLDLDRFKEINDRQGHAAGDEVLVRVARVLRVEGAADDAIVARLGGDEFALLVMGRSTPACLALGERIRRGVAALPGSGGITVTASVGVGVEEHPVVDASLLETLLARADRAMYTAKRTGDAVVLAS</sequence>
<keyword evidence="4" id="KW-1185">Reference proteome</keyword>
<dbReference type="InterPro" id="IPR043128">
    <property type="entry name" value="Rev_trsase/Diguanyl_cyclase"/>
</dbReference>
<dbReference type="AlphaFoldDB" id="A0A1H4KV78"/>
<reference evidence="4" key="1">
    <citation type="submission" date="2016-10" db="EMBL/GenBank/DDBJ databases">
        <authorList>
            <person name="Varghese N."/>
            <person name="Submissions S."/>
        </authorList>
    </citation>
    <scope>NUCLEOTIDE SEQUENCE [LARGE SCALE GENOMIC DNA]</scope>
    <source>
        <strain evidence="4">DSM 44234</strain>
    </source>
</reference>
<dbReference type="Proteomes" id="UP000182241">
    <property type="component" value="Unassembled WGS sequence"/>
</dbReference>
<evidence type="ECO:0000313" key="3">
    <source>
        <dbReference type="EMBL" id="SEB62439.1"/>
    </source>
</evidence>
<proteinExistence type="predicted"/>
<dbReference type="PROSITE" id="PS50887">
    <property type="entry name" value="GGDEF"/>
    <property type="match status" value="1"/>
</dbReference>
<dbReference type="GO" id="GO:0052621">
    <property type="term" value="F:diguanylate cyclase activity"/>
    <property type="evidence" value="ECO:0007669"/>
    <property type="project" value="TreeGrafter"/>
</dbReference>
<dbReference type="PANTHER" id="PTHR45138:SF9">
    <property type="entry name" value="DIGUANYLATE CYCLASE DGCM-RELATED"/>
    <property type="match status" value="1"/>
</dbReference>
<dbReference type="Gene3D" id="3.30.70.270">
    <property type="match status" value="1"/>
</dbReference>
<keyword evidence="1" id="KW-0472">Membrane</keyword>
<dbReference type="RefSeq" id="WP_068740399.1">
    <property type="nucleotide sequence ID" value="NZ_CBDRGN010000005.1"/>
</dbReference>
<dbReference type="EMBL" id="FNSA01000003">
    <property type="protein sequence ID" value="SEB62439.1"/>
    <property type="molecule type" value="Genomic_DNA"/>
</dbReference>
<name>A0A1H4KV78_TSUTY</name>
<accession>A0A1H4KV78</accession>
<evidence type="ECO:0000259" key="2">
    <source>
        <dbReference type="PROSITE" id="PS50887"/>
    </source>
</evidence>
<dbReference type="CDD" id="cd01949">
    <property type="entry name" value="GGDEF"/>
    <property type="match status" value="1"/>
</dbReference>
<dbReference type="GO" id="GO:0043709">
    <property type="term" value="P:cell adhesion involved in single-species biofilm formation"/>
    <property type="evidence" value="ECO:0007669"/>
    <property type="project" value="TreeGrafter"/>
</dbReference>
<feature type="transmembrane region" description="Helical" evidence="1">
    <location>
        <begin position="98"/>
        <end position="116"/>
    </location>
</feature>
<feature type="transmembrane region" description="Helical" evidence="1">
    <location>
        <begin position="66"/>
        <end position="86"/>
    </location>
</feature>
<dbReference type="OrthoDB" id="23692at2"/>
<protein>
    <submittedName>
        <fullName evidence="3">Diguanylate cyclase (GGDEF) domain-containing protein</fullName>
    </submittedName>
</protein>
<dbReference type="GO" id="GO:0005886">
    <property type="term" value="C:plasma membrane"/>
    <property type="evidence" value="ECO:0007669"/>
    <property type="project" value="TreeGrafter"/>
</dbReference>
<dbReference type="InterPro" id="IPR050469">
    <property type="entry name" value="Diguanylate_Cyclase"/>
</dbReference>
<keyword evidence="1" id="KW-0812">Transmembrane</keyword>
<feature type="transmembrane region" description="Helical" evidence="1">
    <location>
        <begin position="171"/>
        <end position="191"/>
    </location>
</feature>
<dbReference type="STRING" id="57704.SAMN04489793_0358"/>
<keyword evidence="1" id="KW-1133">Transmembrane helix</keyword>
<evidence type="ECO:0000256" key="1">
    <source>
        <dbReference type="SAM" id="Phobius"/>
    </source>
</evidence>
<dbReference type="SUPFAM" id="SSF55073">
    <property type="entry name" value="Nucleotide cyclase"/>
    <property type="match status" value="1"/>
</dbReference>
<dbReference type="SMART" id="SM00267">
    <property type="entry name" value="GGDEF"/>
    <property type="match status" value="1"/>
</dbReference>
<dbReference type="NCBIfam" id="TIGR00254">
    <property type="entry name" value="GGDEF"/>
    <property type="match status" value="1"/>
</dbReference>
<organism evidence="3 4">
    <name type="scientific">Tsukamurella tyrosinosolvens</name>
    <dbReference type="NCBI Taxonomy" id="57704"/>
    <lineage>
        <taxon>Bacteria</taxon>
        <taxon>Bacillati</taxon>
        <taxon>Actinomycetota</taxon>
        <taxon>Actinomycetes</taxon>
        <taxon>Mycobacteriales</taxon>
        <taxon>Tsukamurellaceae</taxon>
        <taxon>Tsukamurella</taxon>
    </lineage>
</organism>